<dbReference type="Gene3D" id="3.90.190.10">
    <property type="entry name" value="Protein tyrosine phosphatase superfamily"/>
    <property type="match status" value="1"/>
</dbReference>
<organism evidence="3 4">
    <name type="scientific">Leptomonas seymouri</name>
    <dbReference type="NCBI Taxonomy" id="5684"/>
    <lineage>
        <taxon>Eukaryota</taxon>
        <taxon>Discoba</taxon>
        <taxon>Euglenozoa</taxon>
        <taxon>Kinetoplastea</taxon>
        <taxon>Metakinetoplastina</taxon>
        <taxon>Trypanosomatida</taxon>
        <taxon>Trypanosomatidae</taxon>
        <taxon>Leishmaniinae</taxon>
        <taxon>Leptomonas</taxon>
    </lineage>
</organism>
<sequence length="667" mass="71330">MDELIAVRVKDGIFVGNRGAAADKTFLIMNKITYVINCAGAEVGDFFSGEPGFNYLSFPWKDAAGSVCTTILFDAADDNITRAVNFIDEALAVGECVLVHSVYGKSRSPALITAYLIMKYGWKLESALAYMNMAHPDAEIKPHFQRQLRQFAKRHDVDRDVFAQDVDDSHFGLDNDQWMLRNTLLNGLLYDSQVSNPLYKLCTGKVDVGTPVSTKAAAARPRITFVDTKKGTDVESKVSCPVVNSNAFFHADPAATEPSNFIGLRGASSLRTPRRSPSILSRSMSPCERRLESDPRSCPKGRQTLVVVHSGPTETATSSTVGKVERPPTLRSNAPASRTQSSSSYLNERERSKTREAEADSFLFQPRQSSLESTRSIDYSRLAPPSQVRSPFATLASSHKYRIGSPLPMSKKSSSTAAAKGSRTRIASSPTAKSPVNASPSPIAPPATAAAARVAAQHSAATENANIHSNTAHTAVATATSSPTAVRAVAHRTSSPQASNMPVREVVVSRQTAAAYRGIAPSRSAVNPRGLDPYASASTNSRTGSRTSSPSKAMKNGESGSNNGSVPRSGSRRRCPPSPVQSPAQSPSRQSAPNGKRRGNGEERRSARTRSPKTQKSCDATSTANSLNSSFSSPDVSCDLSNQGGAASKNPATVRRQLPPAITSRRK</sequence>
<keyword evidence="4" id="KW-1185">Reference proteome</keyword>
<dbReference type="PROSITE" id="PS50054">
    <property type="entry name" value="TYR_PHOSPHATASE_DUAL"/>
    <property type="match status" value="1"/>
</dbReference>
<gene>
    <name evidence="3" type="ORF">ABL78_1345</name>
</gene>
<feature type="region of interest" description="Disordered" evidence="1">
    <location>
        <begin position="265"/>
        <end position="445"/>
    </location>
</feature>
<evidence type="ECO:0000313" key="3">
    <source>
        <dbReference type="EMBL" id="KPI89577.1"/>
    </source>
</evidence>
<dbReference type="FunFam" id="3.90.190.10:FF:000131">
    <property type="entry name" value="Dual specificity protein phosphatase, putative"/>
    <property type="match status" value="1"/>
</dbReference>
<dbReference type="InterPro" id="IPR000340">
    <property type="entry name" value="Dual-sp_phosphatase_cat-dom"/>
</dbReference>
<evidence type="ECO:0000259" key="2">
    <source>
        <dbReference type="PROSITE" id="PS50054"/>
    </source>
</evidence>
<feature type="compositionally biased region" description="Low complexity" evidence="1">
    <location>
        <begin position="535"/>
        <end position="551"/>
    </location>
</feature>
<reference evidence="3 4" key="1">
    <citation type="journal article" date="2015" name="PLoS Pathog.">
        <title>Leptomonas seymouri: Adaptations to the Dixenous Life Cycle Analyzed by Genome Sequencing, Transcriptome Profiling and Co-infection with Leishmania donovani.</title>
        <authorList>
            <person name="Kraeva N."/>
            <person name="Butenko A."/>
            <person name="Hlavacova J."/>
            <person name="Kostygov A."/>
            <person name="Myskova J."/>
            <person name="Grybchuk D."/>
            <person name="Lestinova T."/>
            <person name="Votypka J."/>
            <person name="Volf P."/>
            <person name="Opperdoes F."/>
            <person name="Flegontov P."/>
            <person name="Lukes J."/>
            <person name="Yurchenko V."/>
        </authorList>
    </citation>
    <scope>NUCLEOTIDE SEQUENCE [LARGE SCALE GENOMIC DNA]</scope>
    <source>
        <strain evidence="3 4">ATCC 30220</strain>
    </source>
</reference>
<evidence type="ECO:0000313" key="4">
    <source>
        <dbReference type="Proteomes" id="UP000038009"/>
    </source>
</evidence>
<protein>
    <submittedName>
        <fullName evidence="3">Putative dual specificity protein phosphatase</fullName>
    </submittedName>
</protein>
<feature type="compositionally biased region" description="Low complexity" evidence="1">
    <location>
        <begin position="410"/>
        <end position="421"/>
    </location>
</feature>
<evidence type="ECO:0000256" key="1">
    <source>
        <dbReference type="SAM" id="MobiDB-lite"/>
    </source>
</evidence>
<feature type="compositionally biased region" description="Low complexity" evidence="1">
    <location>
        <begin position="434"/>
        <end position="445"/>
    </location>
</feature>
<feature type="compositionally biased region" description="Low complexity" evidence="1">
    <location>
        <begin position="476"/>
        <end position="488"/>
    </location>
</feature>
<proteinExistence type="predicted"/>
<feature type="compositionally biased region" description="Basic and acidic residues" evidence="1">
    <location>
        <begin position="287"/>
        <end position="297"/>
    </location>
</feature>
<dbReference type="PANTHER" id="PTHR46653:SF1">
    <property type="entry name" value="SPECIFICITY PROTEIN PHOSPHATASE, PUTATIVE-RELATED"/>
    <property type="match status" value="1"/>
</dbReference>
<comment type="caution">
    <text evidence="3">The sequence shown here is derived from an EMBL/GenBank/DDBJ whole genome shotgun (WGS) entry which is preliminary data.</text>
</comment>
<feature type="compositionally biased region" description="Low complexity" evidence="1">
    <location>
        <begin position="559"/>
        <end position="569"/>
    </location>
</feature>
<dbReference type="CDD" id="cd14498">
    <property type="entry name" value="DSP"/>
    <property type="match status" value="1"/>
</dbReference>
<feature type="compositionally biased region" description="Polar residues" evidence="1">
    <location>
        <begin position="330"/>
        <end position="346"/>
    </location>
</feature>
<feature type="compositionally biased region" description="Low complexity" evidence="1">
    <location>
        <begin position="581"/>
        <end position="594"/>
    </location>
</feature>
<dbReference type="OrthoDB" id="10252009at2759"/>
<feature type="compositionally biased region" description="Polar residues" evidence="1">
    <location>
        <begin position="312"/>
        <end position="321"/>
    </location>
</feature>
<feature type="region of interest" description="Disordered" evidence="1">
    <location>
        <begin position="476"/>
        <end position="504"/>
    </location>
</feature>
<dbReference type="VEuPathDB" id="TriTrypDB:Lsey_0021_0460"/>
<name>A0A0N0P8I8_LEPSE</name>
<dbReference type="InterPro" id="IPR020422">
    <property type="entry name" value="TYR_PHOSPHATASE_DUAL_dom"/>
</dbReference>
<feature type="compositionally biased region" description="Low complexity" evidence="1">
    <location>
        <begin position="620"/>
        <end position="633"/>
    </location>
</feature>
<feature type="compositionally biased region" description="Polar residues" evidence="1">
    <location>
        <begin position="366"/>
        <end position="377"/>
    </location>
</feature>
<dbReference type="SUPFAM" id="SSF52799">
    <property type="entry name" value="(Phosphotyrosine protein) phosphatases II"/>
    <property type="match status" value="1"/>
</dbReference>
<feature type="region of interest" description="Disordered" evidence="1">
    <location>
        <begin position="519"/>
        <end position="667"/>
    </location>
</feature>
<dbReference type="Proteomes" id="UP000038009">
    <property type="component" value="Unassembled WGS sequence"/>
</dbReference>
<feature type="compositionally biased region" description="Basic and acidic residues" evidence="1">
    <location>
        <begin position="347"/>
        <end position="358"/>
    </location>
</feature>
<accession>A0A0N0P8I8</accession>
<dbReference type="EMBL" id="LJSK01000021">
    <property type="protein sequence ID" value="KPI89577.1"/>
    <property type="molecule type" value="Genomic_DNA"/>
</dbReference>
<dbReference type="AlphaFoldDB" id="A0A0N0P8I8"/>
<dbReference type="OMA" id="YGWKLES"/>
<feature type="domain" description="Tyrosine-protein phosphatase" evidence="2">
    <location>
        <begin position="5"/>
        <end position="160"/>
    </location>
</feature>
<dbReference type="SMART" id="SM00195">
    <property type="entry name" value="DSPc"/>
    <property type="match status" value="1"/>
</dbReference>
<dbReference type="Pfam" id="PF00782">
    <property type="entry name" value="DSPc"/>
    <property type="match status" value="1"/>
</dbReference>
<dbReference type="InterPro" id="IPR029021">
    <property type="entry name" value="Prot-tyrosine_phosphatase-like"/>
</dbReference>
<dbReference type="PANTHER" id="PTHR46653">
    <property type="entry name" value="SPECIFICITY PROTEIN PHOSPHATASE, PUTATIVE-RELATED"/>
    <property type="match status" value="1"/>
</dbReference>